<dbReference type="InterPro" id="IPR025110">
    <property type="entry name" value="AMP-bd_C"/>
</dbReference>
<sequence>MLQTLTLDPIPLASPPSDWLWYGHSGAWHAVALPLEHRQALLLASRPSLLVLAETEPLDFISGILAALSTDTPLLLANPLWQAHEWQQVATVVPRGYQAWGAVPPLEAQGTPQDFRAPMILIPTGGSQGRLRWAMHTLGTLYSAVQGVQQHLQVSTLHCLSILPLYHVSGLMPVLRSLWTGGQLYVARHLRDLQHAPMPPNSDLWLSLVPRQLHQVCDAPIPWLQSLAGIFIGGGATWNSLLDTAERHRLPLCLSYGMTETAGMVCAQKAGDFLRGDRSCGSSLPHAHLTISTDGTIDVQATSLARGYYPNPFGSPVFRTDDRGEWHGDRLYIWGRASRKIISGGENIYPEELESLLLSSGWVKDIYIYGEPHPTWGEQVVAAYVPVGEVTPEQLEEWLRQRCSAYKCPKRWLSCTTLPRTPQGKIRLSAFNTIMRRC</sequence>
<dbReference type="SUPFAM" id="SSF56801">
    <property type="entry name" value="Acetyl-CoA synthetase-like"/>
    <property type="match status" value="1"/>
</dbReference>
<dbReference type="GO" id="GO:0006631">
    <property type="term" value="P:fatty acid metabolic process"/>
    <property type="evidence" value="ECO:0007669"/>
    <property type="project" value="TreeGrafter"/>
</dbReference>
<dbReference type="InterPro" id="IPR042099">
    <property type="entry name" value="ANL_N_sf"/>
</dbReference>
<gene>
    <name evidence="5" type="ORF">BRW62_07580</name>
</gene>
<protein>
    <recommendedName>
        <fullName evidence="7">AMP-dependent synthetase/ligase domain-containing protein</fullName>
    </recommendedName>
</protein>
<feature type="domain" description="AMP-binding enzyme C-terminal" evidence="4">
    <location>
        <begin position="352"/>
        <end position="425"/>
    </location>
</feature>
<dbReference type="Pfam" id="PF13193">
    <property type="entry name" value="AMP-binding_C"/>
    <property type="match status" value="1"/>
</dbReference>
<dbReference type="PANTHER" id="PTHR43201">
    <property type="entry name" value="ACYL-COA SYNTHETASE"/>
    <property type="match status" value="1"/>
</dbReference>
<evidence type="ECO:0008006" key="7">
    <source>
        <dbReference type="Google" id="ProtNLM"/>
    </source>
</evidence>
<name>A0A2D2Q2A2_PARLV</name>
<evidence type="ECO:0000313" key="6">
    <source>
        <dbReference type="Proteomes" id="UP000231057"/>
    </source>
</evidence>
<dbReference type="RefSeq" id="WP_198405942.1">
    <property type="nucleotide sequence ID" value="NZ_CP018092.1"/>
</dbReference>
<keyword evidence="2" id="KW-0436">Ligase</keyword>
<dbReference type="Gene3D" id="3.40.50.12780">
    <property type="entry name" value="N-terminal domain of ligase-like"/>
    <property type="match status" value="1"/>
</dbReference>
<evidence type="ECO:0000256" key="2">
    <source>
        <dbReference type="ARBA" id="ARBA00022598"/>
    </source>
</evidence>
<dbReference type="Proteomes" id="UP000231057">
    <property type="component" value="Chromosome"/>
</dbReference>
<dbReference type="EMBL" id="CP018092">
    <property type="protein sequence ID" value="ATS18635.1"/>
    <property type="molecule type" value="Genomic_DNA"/>
</dbReference>
<dbReference type="InterPro" id="IPR000873">
    <property type="entry name" value="AMP-dep_synth/lig_dom"/>
</dbReference>
<accession>A0A2D2Q2A2</accession>
<dbReference type="AlphaFoldDB" id="A0A2D2Q2A2"/>
<evidence type="ECO:0000259" key="4">
    <source>
        <dbReference type="Pfam" id="PF13193"/>
    </source>
</evidence>
<evidence type="ECO:0000256" key="1">
    <source>
        <dbReference type="ARBA" id="ARBA00006432"/>
    </source>
</evidence>
<comment type="similarity">
    <text evidence="1">Belongs to the ATP-dependent AMP-binding enzyme family.</text>
</comment>
<feature type="domain" description="AMP-dependent synthetase/ligase" evidence="3">
    <location>
        <begin position="33"/>
        <end position="294"/>
    </location>
</feature>
<dbReference type="KEGG" id="slw:BRW62_07580"/>
<proteinExistence type="inferred from homology"/>
<keyword evidence="6" id="KW-1185">Reference proteome</keyword>
<dbReference type="GO" id="GO:0031956">
    <property type="term" value="F:medium-chain fatty acid-CoA ligase activity"/>
    <property type="evidence" value="ECO:0007669"/>
    <property type="project" value="TreeGrafter"/>
</dbReference>
<organism evidence="5 6">
    <name type="scientific">Parathermosynechococcus lividus PCC 6715</name>
    <dbReference type="NCBI Taxonomy" id="1917166"/>
    <lineage>
        <taxon>Bacteria</taxon>
        <taxon>Bacillati</taxon>
        <taxon>Cyanobacteriota</taxon>
        <taxon>Cyanophyceae</taxon>
        <taxon>Acaryochloridales</taxon>
        <taxon>Thermosynechococcaceae</taxon>
        <taxon>Parathermosynechococcus</taxon>
    </lineage>
</organism>
<evidence type="ECO:0000259" key="3">
    <source>
        <dbReference type="Pfam" id="PF00501"/>
    </source>
</evidence>
<dbReference type="InterPro" id="IPR045851">
    <property type="entry name" value="AMP-bd_C_sf"/>
</dbReference>
<dbReference type="Gene3D" id="3.30.300.30">
    <property type="match status" value="1"/>
</dbReference>
<evidence type="ECO:0000313" key="5">
    <source>
        <dbReference type="EMBL" id="ATS18635.1"/>
    </source>
</evidence>
<dbReference type="PANTHER" id="PTHR43201:SF5">
    <property type="entry name" value="MEDIUM-CHAIN ACYL-COA LIGASE ACSF2, MITOCHONDRIAL"/>
    <property type="match status" value="1"/>
</dbReference>
<reference evidence="5 6" key="1">
    <citation type="submission" date="2016-11" db="EMBL/GenBank/DDBJ databases">
        <title>Complete genome sequence of thermophilic cyanobacteria strain Synechococcus sp. PCC6715.</title>
        <authorList>
            <person name="Tang J."/>
            <person name="Daroch M."/>
            <person name="Liang Y."/>
            <person name="Jiang D."/>
            <person name="Shah M."/>
        </authorList>
    </citation>
    <scope>NUCLEOTIDE SEQUENCE [LARGE SCALE GENOMIC DNA]</scope>
    <source>
        <strain evidence="5 6">PCC 6715</strain>
    </source>
</reference>
<reference evidence="6" key="2">
    <citation type="journal article" date="2022" name="Front. Microbiol.">
        <title>Comparative Genomic Analysis Revealed Distinct Molecular Components and Organization of CO2-Concentrating Mechanism in Thermophilic Cyanobacteria.</title>
        <authorList>
            <person name="Tang J."/>
            <person name="Zhou H."/>
            <person name="Yao D."/>
            <person name="Riaz S."/>
            <person name="You D."/>
            <person name="Klepacz-Smolka A."/>
            <person name="Daroch M."/>
        </authorList>
    </citation>
    <scope>NUCLEOTIDE SEQUENCE [LARGE SCALE GENOMIC DNA]</scope>
    <source>
        <strain evidence="6">PCC 6715</strain>
    </source>
</reference>
<dbReference type="Pfam" id="PF00501">
    <property type="entry name" value="AMP-binding"/>
    <property type="match status" value="1"/>
</dbReference>